<organism evidence="13">
    <name type="scientific">Brassica oleracea</name>
    <name type="common">Wild cabbage</name>
    <dbReference type="NCBI Taxonomy" id="3712"/>
    <lineage>
        <taxon>Eukaryota</taxon>
        <taxon>Viridiplantae</taxon>
        <taxon>Streptophyta</taxon>
        <taxon>Embryophyta</taxon>
        <taxon>Tracheophyta</taxon>
        <taxon>Spermatophyta</taxon>
        <taxon>Magnoliopsida</taxon>
        <taxon>eudicotyledons</taxon>
        <taxon>Gunneridae</taxon>
        <taxon>Pentapetalae</taxon>
        <taxon>rosids</taxon>
        <taxon>malvids</taxon>
        <taxon>Brassicales</taxon>
        <taxon>Brassicaceae</taxon>
        <taxon>Brassiceae</taxon>
        <taxon>Brassica</taxon>
    </lineage>
</organism>
<evidence type="ECO:0000259" key="12">
    <source>
        <dbReference type="Pfam" id="PF02728"/>
    </source>
</evidence>
<evidence type="ECO:0000256" key="4">
    <source>
        <dbReference type="ARBA" id="ARBA00023002"/>
    </source>
</evidence>
<evidence type="ECO:0000256" key="8">
    <source>
        <dbReference type="RuleBase" id="RU000672"/>
    </source>
</evidence>
<comment type="cofactor">
    <cofactor evidence="8">
        <name>Cu cation</name>
        <dbReference type="ChEBI" id="CHEBI:23378"/>
    </cofactor>
    <text evidence="8">Contains 1 topaquinone per subunit.</text>
</comment>
<dbReference type="EC" id="1.4.3.-" evidence="8"/>
<dbReference type="EMBL" id="LR031872">
    <property type="protein sequence ID" value="VDD01320.1"/>
    <property type="molecule type" value="Genomic_DNA"/>
</dbReference>
<evidence type="ECO:0000256" key="9">
    <source>
        <dbReference type="SAM" id="MobiDB-lite"/>
    </source>
</evidence>
<dbReference type="AlphaFoldDB" id="A0A3P6BIZ9"/>
<dbReference type="SUPFAM" id="SSF54416">
    <property type="entry name" value="Amine oxidase N-terminal region"/>
    <property type="match status" value="2"/>
</dbReference>
<dbReference type="GO" id="GO:0048038">
    <property type="term" value="F:quinone binding"/>
    <property type="evidence" value="ECO:0007669"/>
    <property type="project" value="InterPro"/>
</dbReference>
<dbReference type="Pfam" id="PF02728">
    <property type="entry name" value="Cu_amine_oxidN3"/>
    <property type="match status" value="1"/>
</dbReference>
<dbReference type="GO" id="GO:0009308">
    <property type="term" value="P:amine metabolic process"/>
    <property type="evidence" value="ECO:0007669"/>
    <property type="project" value="UniProtKB-UniRule"/>
</dbReference>
<dbReference type="FunFam" id="3.10.450.40:FF:000024">
    <property type="entry name" value="Amine oxidase"/>
    <property type="match status" value="1"/>
</dbReference>
<feature type="domain" description="Copper amine oxidase N2-terminal" evidence="11">
    <location>
        <begin position="60"/>
        <end position="142"/>
    </location>
</feature>
<feature type="domain" description="Copper amine oxidase catalytic" evidence="10">
    <location>
        <begin position="275"/>
        <end position="704"/>
    </location>
</feature>
<evidence type="ECO:0000256" key="5">
    <source>
        <dbReference type="ARBA" id="ARBA00023008"/>
    </source>
</evidence>
<feature type="modified residue" description="2',4',5'-topaquinone" evidence="7">
    <location>
        <position position="458"/>
    </location>
</feature>
<evidence type="ECO:0000259" key="10">
    <source>
        <dbReference type="Pfam" id="PF01179"/>
    </source>
</evidence>
<dbReference type="Gene3D" id="3.10.450.40">
    <property type="match status" value="2"/>
</dbReference>
<evidence type="ECO:0000256" key="3">
    <source>
        <dbReference type="ARBA" id="ARBA00022772"/>
    </source>
</evidence>
<feature type="region of interest" description="Disordered" evidence="9">
    <location>
        <begin position="45"/>
        <end position="64"/>
    </location>
</feature>
<keyword evidence="3 6" id="KW-0801">TPQ</keyword>
<feature type="active site" description="Schiff-base intermediate with substrate; via topaquinone" evidence="6">
    <location>
        <position position="458"/>
    </location>
</feature>
<proteinExistence type="inferred from homology"/>
<dbReference type="PROSITE" id="PS01165">
    <property type="entry name" value="COPPER_AMINE_OXID_2"/>
    <property type="match status" value="1"/>
</dbReference>
<comment type="PTM">
    <text evidence="7 8">Topaquinone (TPQ) is generated by copper-dependent autoxidation of a specific tyrosyl residue.</text>
</comment>
<dbReference type="PANTHER" id="PTHR10638">
    <property type="entry name" value="COPPER AMINE OXIDASE"/>
    <property type="match status" value="1"/>
</dbReference>
<evidence type="ECO:0000259" key="11">
    <source>
        <dbReference type="Pfam" id="PF02727"/>
    </source>
</evidence>
<dbReference type="InterPro" id="IPR049947">
    <property type="entry name" value="Cu_Am_Ox_Cu-bd"/>
</dbReference>
<evidence type="ECO:0000313" key="13">
    <source>
        <dbReference type="EMBL" id="VDD01320.1"/>
    </source>
</evidence>
<reference evidence="13" key="1">
    <citation type="submission" date="2018-11" db="EMBL/GenBank/DDBJ databases">
        <authorList>
            <consortium name="Genoscope - CEA"/>
            <person name="William W."/>
        </authorList>
    </citation>
    <scope>NUCLEOTIDE SEQUENCE</scope>
</reference>
<dbReference type="InterPro" id="IPR036460">
    <property type="entry name" value="Cu_amine_oxidase_C_sf"/>
</dbReference>
<dbReference type="PANTHER" id="PTHR10638:SF69">
    <property type="entry name" value="AMINE OXIDASE [COPPER-CONTAINING] GAMMA 1-RELATED"/>
    <property type="match status" value="1"/>
</dbReference>
<dbReference type="GO" id="GO:0005507">
    <property type="term" value="F:copper ion binding"/>
    <property type="evidence" value="ECO:0007669"/>
    <property type="project" value="InterPro"/>
</dbReference>
<dbReference type="InterPro" id="IPR015802">
    <property type="entry name" value="Cu_amine_oxidase_N3"/>
</dbReference>
<keyword evidence="5 8" id="KW-0186">Copper</keyword>
<keyword evidence="2 8" id="KW-0479">Metal-binding</keyword>
<feature type="domain" description="Copper amine oxidase N3-terminal" evidence="12">
    <location>
        <begin position="152"/>
        <end position="250"/>
    </location>
</feature>
<dbReference type="Pfam" id="PF01179">
    <property type="entry name" value="Cu_amine_oxid"/>
    <property type="match status" value="1"/>
</dbReference>
<dbReference type="InterPro" id="IPR000269">
    <property type="entry name" value="Cu_amine_oxidase"/>
</dbReference>
<evidence type="ECO:0000256" key="2">
    <source>
        <dbReference type="ARBA" id="ARBA00022723"/>
    </source>
</evidence>
<dbReference type="InterPro" id="IPR015798">
    <property type="entry name" value="Cu_amine_oxidase_C"/>
</dbReference>
<dbReference type="SUPFAM" id="SSF49998">
    <property type="entry name" value="Amine oxidase catalytic domain"/>
    <property type="match status" value="1"/>
</dbReference>
<protein>
    <recommendedName>
        <fullName evidence="8">Amine oxidase</fullName>
        <ecNumber evidence="8">1.4.3.-</ecNumber>
    </recommendedName>
</protein>
<evidence type="ECO:0000256" key="1">
    <source>
        <dbReference type="ARBA" id="ARBA00007983"/>
    </source>
</evidence>
<dbReference type="InterPro" id="IPR016182">
    <property type="entry name" value="Cu_amine_oxidase_N-reg"/>
</dbReference>
<dbReference type="Gene3D" id="2.70.98.20">
    <property type="entry name" value="Copper amine oxidase, catalytic domain"/>
    <property type="match status" value="1"/>
</dbReference>
<comment type="similarity">
    <text evidence="1 8">Belongs to the copper/topaquinone oxidase family.</text>
</comment>
<evidence type="ECO:0000256" key="7">
    <source>
        <dbReference type="PIRSR" id="PIRSR600269-51"/>
    </source>
</evidence>
<dbReference type="Pfam" id="PF02727">
    <property type="entry name" value="Cu_amine_oxidN2"/>
    <property type="match status" value="1"/>
</dbReference>
<name>A0A3P6BIZ9_BRAOL</name>
<dbReference type="InterPro" id="IPR015800">
    <property type="entry name" value="Cu_amine_oxidase_N2"/>
</dbReference>
<keyword evidence="4 8" id="KW-0560">Oxidoreductase</keyword>
<dbReference type="GO" id="GO:0008131">
    <property type="term" value="F:primary methylamine oxidase activity"/>
    <property type="evidence" value="ECO:0007669"/>
    <property type="project" value="InterPro"/>
</dbReference>
<dbReference type="GO" id="GO:0009753">
    <property type="term" value="P:response to jasmonic acid"/>
    <property type="evidence" value="ECO:0007669"/>
    <property type="project" value="UniProtKB-ARBA"/>
</dbReference>
<feature type="active site" description="Proton acceptor" evidence="6">
    <location>
        <position position="370"/>
    </location>
</feature>
<sequence>MAEPSLARLSALFFGFLLLLATYSWVPGLHSGYLSGTGVRKTLGPDPKLRVDHSSAKPHHPLDPLTVQEIERVRAILLDHEPGFGSGSATIHSMALDEPDKKRVVKWKKGNRLPSRRAEVLALSSGQSHVIIVDLDSGRVVSDVVNPTSGYPILTMDDLIVASQVALKSIEFNRSVEARGVKLSDLVALPTFTGWFGPEEEGRRILKVQCFTSQDTPNYFMRPIEGLYATVDMDKLEVIKIVDKGMVPIPKAAGTEYRYNVQNKPVHMDRINPISIEQPEGPSFLVEDGHLVKWANWVFHVKADHRAGMIISQATVRDSETEKPNSQILMFTNVERTGEPRSVMYKGFPSELFVPYMDPGELWYYKSYLDAGEIGLGPAAMPLVPLNDCPRNAYYIDGVFASPDGKAIVQPNMICLFERYAGDVSWRHSEILIPSADIRESRPKVTLVARMATSVGNYDYTFDWEFQTDGLIRVTVAASGMLMVKGTPYENVDDLGDKQDESGPLISENVIGVVHDHFITFHLDMDIDGPMNNSFVKVHLEKQRVPTGKSPRKSYLKVKKYVAKTEKDAQIKLSLYDPYEFHVVNPNRKSRLGNPAGYRIIPGGNAVSLLDHDDPPQIRGAFSNNQIWVTSSYYLFLKIFGLNISPILLVLWCNRDRSIENNDIVLWYTLGFHHIPCQEDYPVMPTVAASFELKPANFFESNPVIGVAPIFEKDLPVCRPFASS</sequence>
<evidence type="ECO:0000256" key="6">
    <source>
        <dbReference type="PIRSR" id="PIRSR600269-50"/>
    </source>
</evidence>
<accession>A0A3P6BIZ9</accession>
<gene>
    <name evidence="13" type="ORF">BOLC3T21478H</name>
</gene>